<accession>A0A9D1RDT5</accession>
<dbReference type="AlphaFoldDB" id="A0A9D1RDT5"/>
<keyword evidence="1" id="KW-0812">Transmembrane</keyword>
<protein>
    <submittedName>
        <fullName evidence="2">Uncharacterized protein</fullName>
    </submittedName>
</protein>
<evidence type="ECO:0000256" key="1">
    <source>
        <dbReference type="SAM" id="Phobius"/>
    </source>
</evidence>
<feature type="transmembrane region" description="Helical" evidence="1">
    <location>
        <begin position="135"/>
        <end position="154"/>
    </location>
</feature>
<evidence type="ECO:0000313" key="3">
    <source>
        <dbReference type="Proteomes" id="UP000824205"/>
    </source>
</evidence>
<reference evidence="2" key="2">
    <citation type="submission" date="2021-04" db="EMBL/GenBank/DDBJ databases">
        <authorList>
            <person name="Gilroy R."/>
        </authorList>
    </citation>
    <scope>NUCLEOTIDE SEQUENCE</scope>
    <source>
        <strain evidence="2">421</strain>
    </source>
</reference>
<gene>
    <name evidence="2" type="ORF">IAA48_04005</name>
</gene>
<organism evidence="2 3">
    <name type="scientific">Candidatus Eubacterium faecipullorum</name>
    <dbReference type="NCBI Taxonomy" id="2838571"/>
    <lineage>
        <taxon>Bacteria</taxon>
        <taxon>Bacillati</taxon>
        <taxon>Bacillota</taxon>
        <taxon>Clostridia</taxon>
        <taxon>Eubacteriales</taxon>
        <taxon>Eubacteriaceae</taxon>
        <taxon>Eubacterium</taxon>
    </lineage>
</organism>
<reference evidence="2" key="1">
    <citation type="journal article" date="2021" name="PeerJ">
        <title>Extensive microbial diversity within the chicken gut microbiome revealed by metagenomics and culture.</title>
        <authorList>
            <person name="Gilroy R."/>
            <person name="Ravi A."/>
            <person name="Getino M."/>
            <person name="Pursley I."/>
            <person name="Horton D.L."/>
            <person name="Alikhan N.F."/>
            <person name="Baker D."/>
            <person name="Gharbi K."/>
            <person name="Hall N."/>
            <person name="Watson M."/>
            <person name="Adriaenssens E.M."/>
            <person name="Foster-Nyarko E."/>
            <person name="Jarju S."/>
            <person name="Secka A."/>
            <person name="Antonio M."/>
            <person name="Oren A."/>
            <person name="Chaudhuri R.R."/>
            <person name="La Ragione R."/>
            <person name="Hildebrand F."/>
            <person name="Pallen M.J."/>
        </authorList>
    </citation>
    <scope>NUCLEOTIDE SEQUENCE</scope>
    <source>
        <strain evidence="2">421</strain>
    </source>
</reference>
<proteinExistence type="predicted"/>
<feature type="transmembrane region" description="Helical" evidence="1">
    <location>
        <begin position="166"/>
        <end position="184"/>
    </location>
</feature>
<comment type="caution">
    <text evidence="2">The sequence shown here is derived from an EMBL/GenBank/DDBJ whole genome shotgun (WGS) entry which is preliminary data.</text>
</comment>
<dbReference type="Proteomes" id="UP000824205">
    <property type="component" value="Unassembled WGS sequence"/>
</dbReference>
<keyword evidence="1" id="KW-1133">Transmembrane helix</keyword>
<keyword evidence="1" id="KW-0472">Membrane</keyword>
<evidence type="ECO:0000313" key="2">
    <source>
        <dbReference type="EMBL" id="HIW85640.1"/>
    </source>
</evidence>
<name>A0A9D1RDT5_9FIRM</name>
<sequence length="221" mass="26398">MNNLQEEIKNILLPKYKEHKYIVYYLEQDKYSLFQPYLDKYKFKKRSYDYILYTDEKFGGFAIINEKTHNPREFIVAFPYSKIEFHLHPDEELYVFDDGQCFDNYQVKPKFLFQRIVKVEGTSVYTTHSLTYNELAPILAIAIAFSITILYAYLTRNINIPPVIDIIPASIVFFGSGFLFDFLFKYPERKDKTIEEKRKAYIDGLIQGLYSHWNNKYDETN</sequence>
<dbReference type="EMBL" id="DXGE01000017">
    <property type="protein sequence ID" value="HIW85640.1"/>
    <property type="molecule type" value="Genomic_DNA"/>
</dbReference>